<dbReference type="PANTHER" id="PTHR24278:SF40">
    <property type="entry name" value="COAGULATION FACTOR VII-LIKE"/>
    <property type="match status" value="1"/>
</dbReference>
<protein>
    <submittedName>
        <fullName evidence="17">Coagulation factor X</fullName>
    </submittedName>
</protein>
<keyword evidence="4 11" id="KW-0245">EGF-like domain</keyword>
<dbReference type="PROSITE" id="PS00135">
    <property type="entry name" value="TRYPSIN_SER"/>
    <property type="match status" value="1"/>
</dbReference>
<feature type="active site" description="Charge relay system" evidence="10">
    <location>
        <position position="432"/>
    </location>
</feature>
<dbReference type="PROSITE" id="PS50998">
    <property type="entry name" value="GLA_2"/>
    <property type="match status" value="1"/>
</dbReference>
<feature type="domain" description="Gla" evidence="16">
    <location>
        <begin position="38"/>
        <end position="84"/>
    </location>
</feature>
<proteinExistence type="evidence at transcript level"/>
<keyword evidence="12" id="KW-0720">Serine protease</keyword>
<reference evidence="17" key="1">
    <citation type="journal article" date="2012" name="PLoS ONE">
        <title>Sequencing and Analysis of Full-Length cDNAs, 5'-ESTs and 3'-ESTs from a Cartilaginous Fish, the Elephant Shark (Callorhinchus milii).</title>
        <authorList>
            <person name="Tan Y.Y."/>
            <person name="Kodzius R."/>
            <person name="Tay B.H."/>
            <person name="Tay A."/>
            <person name="Brenner S."/>
            <person name="Venkatesh B."/>
        </authorList>
    </citation>
    <scope>NUCLEOTIDE SEQUENCE</scope>
    <source>
        <tissue evidence="17">Liver</tissue>
    </source>
</reference>
<evidence type="ECO:0000256" key="9">
    <source>
        <dbReference type="ARBA" id="ARBA00023180"/>
    </source>
</evidence>
<dbReference type="InterPro" id="IPR001881">
    <property type="entry name" value="EGF-like_Ca-bd_dom"/>
</dbReference>
<organism evidence="17">
    <name type="scientific">Callorhinchus milii</name>
    <name type="common">Ghost shark</name>
    <dbReference type="NCBI Taxonomy" id="7868"/>
    <lineage>
        <taxon>Eukaryota</taxon>
        <taxon>Metazoa</taxon>
        <taxon>Chordata</taxon>
        <taxon>Craniata</taxon>
        <taxon>Vertebrata</taxon>
        <taxon>Chondrichthyes</taxon>
        <taxon>Holocephali</taxon>
        <taxon>Chimaeriformes</taxon>
        <taxon>Callorhinchidae</taxon>
        <taxon>Callorhinchus</taxon>
    </lineage>
</organism>
<dbReference type="Pfam" id="PF00594">
    <property type="entry name" value="Gla"/>
    <property type="match status" value="1"/>
</dbReference>
<keyword evidence="2" id="KW-0301">Gamma-carboxyglutamic acid</keyword>
<dbReference type="Gene3D" id="2.40.10.10">
    <property type="entry name" value="Trypsin-like serine proteases"/>
    <property type="match status" value="2"/>
</dbReference>
<dbReference type="MEROPS" id="S01.216"/>
<dbReference type="PRINTS" id="PR00722">
    <property type="entry name" value="CHYMOTRYPSIN"/>
</dbReference>
<dbReference type="Gene3D" id="2.10.25.10">
    <property type="entry name" value="Laminin"/>
    <property type="match status" value="2"/>
</dbReference>
<dbReference type="SMART" id="SM00181">
    <property type="entry name" value="EGF"/>
    <property type="match status" value="2"/>
</dbReference>
<dbReference type="FunFam" id="2.40.10.10:FF:000013">
    <property type="entry name" value="Coagulation factor X"/>
    <property type="match status" value="1"/>
</dbReference>
<dbReference type="SUPFAM" id="SSF57630">
    <property type="entry name" value="GLA-domain"/>
    <property type="match status" value="1"/>
</dbReference>
<evidence type="ECO:0000256" key="4">
    <source>
        <dbReference type="ARBA" id="ARBA00022536"/>
    </source>
</evidence>
<dbReference type="PROSITE" id="PS00011">
    <property type="entry name" value="GLA_1"/>
    <property type="match status" value="1"/>
</dbReference>
<accession>K4FTA0</accession>
<keyword evidence="3" id="KW-0964">Secreted</keyword>
<dbReference type="PROSITE" id="PS01186">
    <property type="entry name" value="EGF_2"/>
    <property type="match status" value="1"/>
</dbReference>
<feature type="active site" description="Charge relay system" evidence="10">
    <location>
        <position position="287"/>
    </location>
</feature>
<dbReference type="Pfam" id="PF00089">
    <property type="entry name" value="Trypsin"/>
    <property type="match status" value="1"/>
</dbReference>
<dbReference type="FunFam" id="2.10.25.10:FF:000162">
    <property type="entry name" value="Coagulation factor X (Predicted)"/>
    <property type="match status" value="1"/>
</dbReference>
<dbReference type="InterPro" id="IPR000742">
    <property type="entry name" value="EGF"/>
</dbReference>
<dbReference type="InterPro" id="IPR050442">
    <property type="entry name" value="Peptidase_S1_coag_factors"/>
</dbReference>
<dbReference type="OrthoDB" id="8909918at2759"/>
<keyword evidence="8 11" id="KW-1015">Disulfide bond</keyword>
<feature type="domain" description="EGF-like" evidence="14">
    <location>
        <begin position="84"/>
        <end position="120"/>
    </location>
</feature>
<dbReference type="KEGG" id="cmk:103178220"/>
<evidence type="ECO:0000313" key="17">
    <source>
        <dbReference type="EMBL" id="AFK11353.1"/>
    </source>
</evidence>
<evidence type="ECO:0000256" key="8">
    <source>
        <dbReference type="ARBA" id="ARBA00023157"/>
    </source>
</evidence>
<evidence type="ECO:0000256" key="7">
    <source>
        <dbReference type="ARBA" id="ARBA00022837"/>
    </source>
</evidence>
<dbReference type="PROSITE" id="PS01187">
    <property type="entry name" value="EGF_CA"/>
    <property type="match status" value="1"/>
</dbReference>
<evidence type="ECO:0000256" key="1">
    <source>
        <dbReference type="ARBA" id="ARBA00004613"/>
    </source>
</evidence>
<dbReference type="PRINTS" id="PR00001">
    <property type="entry name" value="GLABLOOD"/>
</dbReference>
<dbReference type="InterPro" id="IPR043504">
    <property type="entry name" value="Peptidase_S1_PA_chymotrypsin"/>
</dbReference>
<dbReference type="InterPro" id="IPR018097">
    <property type="entry name" value="EGF_Ca-bd_CS"/>
</dbReference>
<dbReference type="GO" id="GO:0005615">
    <property type="term" value="C:extracellular space"/>
    <property type="evidence" value="ECO:0007669"/>
    <property type="project" value="TreeGrafter"/>
</dbReference>
<dbReference type="PROSITE" id="PS00134">
    <property type="entry name" value="TRYPSIN_HIS"/>
    <property type="match status" value="1"/>
</dbReference>
<dbReference type="GO" id="GO:0007596">
    <property type="term" value="P:blood coagulation"/>
    <property type="evidence" value="ECO:0007669"/>
    <property type="project" value="InterPro"/>
</dbReference>
<comment type="caution">
    <text evidence="11">Lacks conserved residue(s) required for the propagation of feature annotation.</text>
</comment>
<feature type="signal peptide" evidence="13">
    <location>
        <begin position="1"/>
        <end position="21"/>
    </location>
</feature>
<dbReference type="InterPro" id="IPR033116">
    <property type="entry name" value="TRYPSIN_SER"/>
</dbReference>
<dbReference type="InterPro" id="IPR000152">
    <property type="entry name" value="EGF-type_Asp/Asn_hydroxyl_site"/>
</dbReference>
<evidence type="ECO:0000259" key="14">
    <source>
        <dbReference type="PROSITE" id="PS50026"/>
    </source>
</evidence>
<dbReference type="AlphaFoldDB" id="K4FTA0"/>
<dbReference type="PROSITE" id="PS50026">
    <property type="entry name" value="EGF_3"/>
    <property type="match status" value="1"/>
</dbReference>
<feature type="domain" description="Peptidase S1" evidence="15">
    <location>
        <begin position="246"/>
        <end position="480"/>
    </location>
</feature>
<name>K4FTA0_CALMI</name>
<keyword evidence="13" id="KW-0732">Signal</keyword>
<dbReference type="InterPro" id="IPR009003">
    <property type="entry name" value="Peptidase_S1_PA"/>
</dbReference>
<feature type="active site" description="Charge relay system" evidence="10">
    <location>
        <position position="335"/>
    </location>
</feature>
<comment type="subcellular location">
    <subcellularLocation>
        <location evidence="1">Secreted</location>
    </subcellularLocation>
</comment>
<dbReference type="InterPro" id="IPR017857">
    <property type="entry name" value="Coagulation_fac-like_Gla_dom"/>
</dbReference>
<evidence type="ECO:0000259" key="15">
    <source>
        <dbReference type="PROSITE" id="PS50240"/>
    </source>
</evidence>
<dbReference type="InterPro" id="IPR001254">
    <property type="entry name" value="Trypsin_dom"/>
</dbReference>
<dbReference type="PROSITE" id="PS50240">
    <property type="entry name" value="TRYPSIN_DOM"/>
    <property type="match status" value="1"/>
</dbReference>
<evidence type="ECO:0000259" key="16">
    <source>
        <dbReference type="PROSITE" id="PS50998"/>
    </source>
</evidence>
<dbReference type="Gene3D" id="4.10.740.10">
    <property type="entry name" value="Coagulation Factor IX"/>
    <property type="match status" value="1"/>
</dbReference>
<dbReference type="SMART" id="SM00069">
    <property type="entry name" value="GLA"/>
    <property type="match status" value="1"/>
</dbReference>
<evidence type="ECO:0000256" key="13">
    <source>
        <dbReference type="SAM" id="SignalP"/>
    </source>
</evidence>
<dbReference type="FunFam" id="4.10.740.10:FF:000001">
    <property type="entry name" value="vitamin K-dependent protein S"/>
    <property type="match status" value="1"/>
</dbReference>
<dbReference type="PANTHER" id="PTHR24278">
    <property type="entry name" value="COAGULATION FACTOR"/>
    <property type="match status" value="1"/>
</dbReference>
<keyword evidence="9" id="KW-0325">Glycoprotein</keyword>
<evidence type="ECO:0000256" key="6">
    <source>
        <dbReference type="ARBA" id="ARBA00022801"/>
    </source>
</evidence>
<dbReference type="Pfam" id="PF14670">
    <property type="entry name" value="FXa_inhibition"/>
    <property type="match status" value="1"/>
</dbReference>
<dbReference type="GO" id="GO:0004252">
    <property type="term" value="F:serine-type endopeptidase activity"/>
    <property type="evidence" value="ECO:0007669"/>
    <property type="project" value="InterPro"/>
</dbReference>
<sequence>MVKISFLLIASFLGLSRYIECEVFLQREKANYILQRQRRANYYEEYRKGNLERECMEEHCSFEEAREIFENNEKTSEFWNVYVDGDQCASPPCLNNGNCKDGINLYSCQCPEGFKGKNCELETITRCSVNNGKCHQFCKTNAKPGLKCSCAVGYILGPDRFSCIPEVPYPCGKVAFYDRVRSLDTSFKTTDILTDNSDASNTSETNINATGISDAINITETINNASNVNASIYANITPEASLHTRIVGGTDCEKGQCPWQVLLVNGNGVGFCGGSILNERWVITAAHCFVPPVEFRVVVGEHNTAIFEETEKYHKVENLIKHHKYDSNIDMFENDIALIKLSTPIIFNTFVIPICLPEKRFADDVLLYQVYGTVSGWGRLLFGGARSSVLQKVEVPYVESSLCKASSNIRISQNMICAGYEEGKKDSCQGDSGGPHVTKYRNTWFLSGIVSWGFSCADAGKYGFYTKVSRYTNWIKKTTGI</sequence>
<dbReference type="PROSITE" id="PS00022">
    <property type="entry name" value="EGF_1"/>
    <property type="match status" value="1"/>
</dbReference>
<dbReference type="InterPro" id="IPR012224">
    <property type="entry name" value="Pept_S1A_FX"/>
</dbReference>
<dbReference type="InterPro" id="IPR018114">
    <property type="entry name" value="TRYPSIN_HIS"/>
</dbReference>
<evidence type="ECO:0000256" key="11">
    <source>
        <dbReference type="PROSITE-ProRule" id="PRU00076"/>
    </source>
</evidence>
<feature type="disulfide bond" evidence="11">
    <location>
        <begin position="110"/>
        <end position="119"/>
    </location>
</feature>
<evidence type="ECO:0000256" key="3">
    <source>
        <dbReference type="ARBA" id="ARBA00022525"/>
    </source>
</evidence>
<dbReference type="PRINTS" id="PR00010">
    <property type="entry name" value="EGFBLOOD"/>
</dbReference>
<dbReference type="Pfam" id="PF00008">
    <property type="entry name" value="EGF"/>
    <property type="match status" value="1"/>
</dbReference>
<dbReference type="InterPro" id="IPR000294">
    <property type="entry name" value="GLA_domain"/>
</dbReference>
<dbReference type="RefSeq" id="NP_001279901.1">
    <property type="nucleotide sequence ID" value="NM_001292972.1"/>
</dbReference>
<keyword evidence="6 12" id="KW-0378">Hydrolase</keyword>
<evidence type="ECO:0000256" key="2">
    <source>
        <dbReference type="ARBA" id="ARBA00022479"/>
    </source>
</evidence>
<dbReference type="GO" id="GO:0006508">
    <property type="term" value="P:proteolysis"/>
    <property type="evidence" value="ECO:0007669"/>
    <property type="project" value="UniProtKB-KW"/>
</dbReference>
<dbReference type="SUPFAM" id="SSF57196">
    <property type="entry name" value="EGF/Laminin"/>
    <property type="match status" value="2"/>
</dbReference>
<feature type="chain" id="PRO_5003876659" evidence="13">
    <location>
        <begin position="22"/>
        <end position="481"/>
    </location>
</feature>
<evidence type="ECO:0000256" key="10">
    <source>
        <dbReference type="PIRSR" id="PIRSR001143-1"/>
    </source>
</evidence>
<dbReference type="PIRSF" id="PIRSF001143">
    <property type="entry name" value="Factor_X"/>
    <property type="match status" value="1"/>
</dbReference>
<keyword evidence="5 12" id="KW-0645">Protease</keyword>
<dbReference type="SMART" id="SM00179">
    <property type="entry name" value="EGF_CA"/>
    <property type="match status" value="1"/>
</dbReference>
<dbReference type="GeneID" id="103178220"/>
<dbReference type="CTD" id="2158"/>
<dbReference type="CDD" id="cd00190">
    <property type="entry name" value="Tryp_SPc"/>
    <property type="match status" value="1"/>
</dbReference>
<dbReference type="GO" id="GO:0005509">
    <property type="term" value="F:calcium ion binding"/>
    <property type="evidence" value="ECO:0007669"/>
    <property type="project" value="InterPro"/>
</dbReference>
<dbReference type="PROSITE" id="PS00010">
    <property type="entry name" value="ASX_HYDROXYL"/>
    <property type="match status" value="1"/>
</dbReference>
<keyword evidence="7" id="KW-0106">Calcium</keyword>
<dbReference type="SUPFAM" id="SSF50494">
    <property type="entry name" value="Trypsin-like serine proteases"/>
    <property type="match status" value="1"/>
</dbReference>
<dbReference type="InterPro" id="IPR035972">
    <property type="entry name" value="GLA-like_dom_SF"/>
</dbReference>
<evidence type="ECO:0000256" key="5">
    <source>
        <dbReference type="ARBA" id="ARBA00022670"/>
    </source>
</evidence>
<dbReference type="EMBL" id="JX053125">
    <property type="protein sequence ID" value="AFK11353.1"/>
    <property type="molecule type" value="mRNA"/>
</dbReference>
<dbReference type="InterPro" id="IPR001314">
    <property type="entry name" value="Peptidase_S1A"/>
</dbReference>
<dbReference type="SMART" id="SM00020">
    <property type="entry name" value="Tryp_SPc"/>
    <property type="match status" value="1"/>
</dbReference>
<dbReference type="CDD" id="cd00054">
    <property type="entry name" value="EGF_CA"/>
    <property type="match status" value="1"/>
</dbReference>
<evidence type="ECO:0000256" key="12">
    <source>
        <dbReference type="RuleBase" id="RU363034"/>
    </source>
</evidence>